<keyword evidence="1" id="KW-1133">Transmembrane helix</keyword>
<gene>
    <name evidence="2" type="ORF">C9374_008876</name>
</gene>
<sequence>MIHAQSSMNVTTVVLDSFIYPSNECLNLAPINQFYYPFLYTYDTKYYDFCKINDRQSLPPEIYKNGIALFDDTVGNSTMSSSCVNILCSTERRWDLTNQTQLASLGVLFNYCLHCNNTNSHTFREVLRNNSCPSFSTVAQNPSAQATDFVTKFTAISQHHCNHGTTRAHLGLFDYNILTSQYFRKTFTDYSTQKLNQTIVSGDSALRSVSLSTLFNFYFNDLFAAMDSNQLPSAPLNIPISCWCNYESENGKSFGFQCHDFYQSWQIIFAYRISTVLYAILYALVTVFLAFFIVIPRFVERIVTFKKRSEIGLETSKFKKFLYFVRHYFDIVTQPPILLTIATITGFLENVLRFAFNITAFMPVYKAYFPGIFRGLAAIFMICGYSSLVICWSHVIDLANRKAEPNRRGLSKLNMIILSIFYSCVIVVGVISVIIFLAVKNYATAWILLSFAVLIYLFTFVIGFTFYGVKILFALRATAQEKKNFMEYRFTKFILAVTGLFFIGWLISLGMLVTYIFGYDVLSVFFGLARNQFMDAGLTAVTALSSYITFNDTCFEMTYGKTLTKYVNMIFTCKSPSNKVEPEEKA</sequence>
<dbReference type="Proteomes" id="UP000816034">
    <property type="component" value="Unassembled WGS sequence"/>
</dbReference>
<dbReference type="RefSeq" id="XP_044545053.1">
    <property type="nucleotide sequence ID" value="XM_044699000.1"/>
</dbReference>
<comment type="caution">
    <text evidence="2">The sequence shown here is derived from an EMBL/GenBank/DDBJ whole genome shotgun (WGS) entry which is preliminary data.</text>
</comment>
<dbReference type="EMBL" id="PYSW02000036">
    <property type="protein sequence ID" value="KAG2377791.1"/>
    <property type="molecule type" value="Genomic_DNA"/>
</dbReference>
<organism evidence="2 3">
    <name type="scientific">Naegleria lovaniensis</name>
    <name type="common">Amoeba</name>
    <dbReference type="NCBI Taxonomy" id="51637"/>
    <lineage>
        <taxon>Eukaryota</taxon>
        <taxon>Discoba</taxon>
        <taxon>Heterolobosea</taxon>
        <taxon>Tetramitia</taxon>
        <taxon>Eutetramitia</taxon>
        <taxon>Vahlkampfiidae</taxon>
        <taxon>Naegleria</taxon>
    </lineage>
</organism>
<keyword evidence="3" id="KW-1185">Reference proteome</keyword>
<feature type="transmembrane region" description="Helical" evidence="1">
    <location>
        <begin position="493"/>
        <end position="517"/>
    </location>
</feature>
<evidence type="ECO:0000256" key="1">
    <source>
        <dbReference type="SAM" id="Phobius"/>
    </source>
</evidence>
<feature type="transmembrane region" description="Helical" evidence="1">
    <location>
        <begin position="276"/>
        <end position="299"/>
    </location>
</feature>
<feature type="transmembrane region" description="Helical" evidence="1">
    <location>
        <begin position="445"/>
        <end position="473"/>
    </location>
</feature>
<evidence type="ECO:0000313" key="3">
    <source>
        <dbReference type="Proteomes" id="UP000816034"/>
    </source>
</evidence>
<protein>
    <submittedName>
        <fullName evidence="2">Uncharacterized protein</fullName>
    </submittedName>
</protein>
<feature type="transmembrane region" description="Helical" evidence="1">
    <location>
        <begin position="368"/>
        <end position="392"/>
    </location>
</feature>
<name>A0AA88GIF7_NAELO</name>
<dbReference type="AlphaFoldDB" id="A0AA88GIF7"/>
<accession>A0AA88GIF7</accession>
<keyword evidence="1" id="KW-0812">Transmembrane</keyword>
<feature type="transmembrane region" description="Helical" evidence="1">
    <location>
        <begin position="413"/>
        <end position="439"/>
    </location>
</feature>
<keyword evidence="1" id="KW-0472">Membrane</keyword>
<dbReference type="GeneID" id="68101330"/>
<proteinExistence type="predicted"/>
<feature type="transmembrane region" description="Helical" evidence="1">
    <location>
        <begin position="328"/>
        <end position="348"/>
    </location>
</feature>
<evidence type="ECO:0000313" key="2">
    <source>
        <dbReference type="EMBL" id="KAG2377791.1"/>
    </source>
</evidence>
<reference evidence="2 3" key="1">
    <citation type="journal article" date="2018" name="BMC Genomics">
        <title>The genome of Naegleria lovaniensis, the basis for a comparative approach to unravel pathogenicity factors of the human pathogenic amoeba N. fowleri.</title>
        <authorList>
            <person name="Liechti N."/>
            <person name="Schurch N."/>
            <person name="Bruggmann R."/>
            <person name="Wittwer M."/>
        </authorList>
    </citation>
    <scope>NUCLEOTIDE SEQUENCE [LARGE SCALE GENOMIC DNA]</scope>
    <source>
        <strain evidence="2 3">ATCC 30569</strain>
    </source>
</reference>